<dbReference type="AlphaFoldDB" id="A0A7D5E9Z0"/>
<evidence type="ECO:0000256" key="3">
    <source>
        <dbReference type="ARBA" id="ARBA00022475"/>
    </source>
</evidence>
<dbReference type="PROSITE" id="PS50893">
    <property type="entry name" value="ABC_TRANSPORTER_2"/>
    <property type="match status" value="1"/>
</dbReference>
<dbReference type="KEGG" id="mzi:HWN40_09510"/>
<keyword evidence="7" id="KW-0472">Membrane</keyword>
<evidence type="ECO:0000259" key="8">
    <source>
        <dbReference type="PROSITE" id="PS50893"/>
    </source>
</evidence>
<evidence type="ECO:0000256" key="5">
    <source>
        <dbReference type="ARBA" id="ARBA00022840"/>
    </source>
</evidence>
<dbReference type="InterPro" id="IPR027417">
    <property type="entry name" value="P-loop_NTPase"/>
</dbReference>
<comment type="subcellular location">
    <subcellularLocation>
        <location evidence="1">Cell membrane</location>
        <topology evidence="1">Peripheral membrane protein</topology>
    </subcellularLocation>
</comment>
<sequence>MEIIRMEDVSVSVNDGLRDKLIFSGLDLSVSKGEKILIKGRSGIGKTTVFRLILGFTRPSSGRIYFQGKPADSELFWDIRKRATHISQDSDIGEGPVMALFEEVFSYSANHGKFDHDTLDMLLTEFSLKREVLNKKFENLSGGEKQRISIIISLMTKKDIFLLDEITSDLDAALKTKVVDYFMANSEWTVLAISHDPEWEREGVRIIDFENIVSNEDSVNKVN</sequence>
<keyword evidence="3" id="KW-1003">Cell membrane</keyword>
<dbReference type="SUPFAM" id="SSF52540">
    <property type="entry name" value="P-loop containing nucleoside triphosphate hydrolases"/>
    <property type="match status" value="1"/>
</dbReference>
<name>A0A7D5E9Z0_9EURY</name>
<reference evidence="9 10" key="1">
    <citation type="submission" date="2020-06" db="EMBL/GenBank/DDBJ databases">
        <title>Methanolobus halotolerans sp. nov., isolated from a saline lake Tus in Siberia.</title>
        <authorList>
            <person name="Shen Y."/>
            <person name="Chen S.-C."/>
            <person name="Lai M.-C."/>
            <person name="Huang H.-H."/>
            <person name="Chiu H.-H."/>
            <person name="Tang S.-L."/>
            <person name="Rogozin D.Y."/>
            <person name="Degermendzhy A.G."/>
        </authorList>
    </citation>
    <scope>NUCLEOTIDE SEQUENCE [LARGE SCALE GENOMIC DNA]</scope>
    <source>
        <strain evidence="9 10">DSM 21339</strain>
    </source>
</reference>
<keyword evidence="10" id="KW-1185">Reference proteome</keyword>
<evidence type="ECO:0000256" key="2">
    <source>
        <dbReference type="ARBA" id="ARBA00022448"/>
    </source>
</evidence>
<keyword evidence="4" id="KW-0547">Nucleotide-binding</keyword>
<dbReference type="EMBL" id="CP058215">
    <property type="protein sequence ID" value="QLC50455.1"/>
    <property type="molecule type" value="Genomic_DNA"/>
</dbReference>
<dbReference type="InterPro" id="IPR050095">
    <property type="entry name" value="ECF_ABC_transporter_ATP-bd"/>
</dbReference>
<dbReference type="InterPro" id="IPR003439">
    <property type="entry name" value="ABC_transporter-like_ATP-bd"/>
</dbReference>
<evidence type="ECO:0000256" key="1">
    <source>
        <dbReference type="ARBA" id="ARBA00004202"/>
    </source>
</evidence>
<dbReference type="GO" id="GO:0042626">
    <property type="term" value="F:ATPase-coupled transmembrane transporter activity"/>
    <property type="evidence" value="ECO:0007669"/>
    <property type="project" value="TreeGrafter"/>
</dbReference>
<protein>
    <submittedName>
        <fullName evidence="9">ATP-binding cassette domain-containing protein</fullName>
    </submittedName>
</protein>
<dbReference type="GO" id="GO:0005524">
    <property type="term" value="F:ATP binding"/>
    <property type="evidence" value="ECO:0007669"/>
    <property type="project" value="UniProtKB-KW"/>
</dbReference>
<dbReference type="Proteomes" id="UP000509594">
    <property type="component" value="Chromosome"/>
</dbReference>
<dbReference type="OrthoDB" id="121502at2157"/>
<dbReference type="SMART" id="SM00382">
    <property type="entry name" value="AAA"/>
    <property type="match status" value="1"/>
</dbReference>
<dbReference type="PANTHER" id="PTHR43553">
    <property type="entry name" value="HEAVY METAL TRANSPORTER"/>
    <property type="match status" value="1"/>
</dbReference>
<dbReference type="RefSeq" id="WP_176965511.1">
    <property type="nucleotide sequence ID" value="NZ_CP058215.1"/>
</dbReference>
<keyword evidence="2" id="KW-0813">Transport</keyword>
<evidence type="ECO:0000313" key="10">
    <source>
        <dbReference type="Proteomes" id="UP000509594"/>
    </source>
</evidence>
<evidence type="ECO:0000256" key="4">
    <source>
        <dbReference type="ARBA" id="ARBA00022741"/>
    </source>
</evidence>
<accession>A0A7D5E9Z0</accession>
<dbReference type="PROSITE" id="PS00211">
    <property type="entry name" value="ABC_TRANSPORTER_1"/>
    <property type="match status" value="1"/>
</dbReference>
<dbReference type="InterPro" id="IPR017871">
    <property type="entry name" value="ABC_transporter-like_CS"/>
</dbReference>
<gene>
    <name evidence="9" type="ORF">HWN40_09510</name>
</gene>
<proteinExistence type="predicted"/>
<keyword evidence="6" id="KW-1278">Translocase</keyword>
<evidence type="ECO:0000256" key="6">
    <source>
        <dbReference type="ARBA" id="ARBA00022967"/>
    </source>
</evidence>
<evidence type="ECO:0000256" key="7">
    <source>
        <dbReference type="ARBA" id="ARBA00023136"/>
    </source>
</evidence>
<dbReference type="GO" id="GO:0043190">
    <property type="term" value="C:ATP-binding cassette (ABC) transporter complex"/>
    <property type="evidence" value="ECO:0007669"/>
    <property type="project" value="TreeGrafter"/>
</dbReference>
<dbReference type="GeneID" id="55821911"/>
<dbReference type="InterPro" id="IPR003593">
    <property type="entry name" value="AAA+_ATPase"/>
</dbReference>
<dbReference type="PANTHER" id="PTHR43553:SF27">
    <property type="entry name" value="ENERGY-COUPLING FACTOR TRANSPORTER ATP-BINDING PROTEIN ECFA2"/>
    <property type="match status" value="1"/>
</dbReference>
<dbReference type="GO" id="GO:0016887">
    <property type="term" value="F:ATP hydrolysis activity"/>
    <property type="evidence" value="ECO:0007669"/>
    <property type="project" value="InterPro"/>
</dbReference>
<organism evidence="9 10">
    <name type="scientific">Methanolobus zinderi</name>
    <dbReference type="NCBI Taxonomy" id="536044"/>
    <lineage>
        <taxon>Archaea</taxon>
        <taxon>Methanobacteriati</taxon>
        <taxon>Methanobacteriota</taxon>
        <taxon>Stenosarchaea group</taxon>
        <taxon>Methanomicrobia</taxon>
        <taxon>Methanosarcinales</taxon>
        <taxon>Methanosarcinaceae</taxon>
        <taxon>Methanolobus</taxon>
    </lineage>
</organism>
<keyword evidence="5 9" id="KW-0067">ATP-binding</keyword>
<dbReference type="Pfam" id="PF00005">
    <property type="entry name" value="ABC_tran"/>
    <property type="match status" value="1"/>
</dbReference>
<dbReference type="Gene3D" id="3.40.50.300">
    <property type="entry name" value="P-loop containing nucleotide triphosphate hydrolases"/>
    <property type="match status" value="1"/>
</dbReference>
<feature type="domain" description="ABC transporter" evidence="8">
    <location>
        <begin position="4"/>
        <end position="221"/>
    </location>
</feature>
<evidence type="ECO:0000313" key="9">
    <source>
        <dbReference type="EMBL" id="QLC50455.1"/>
    </source>
</evidence>